<feature type="domain" description="PG-1098 ferredoxin-like" evidence="2">
    <location>
        <begin position="269"/>
        <end position="312"/>
    </location>
</feature>
<sequence length="386" mass="42916">MNEATLAFIRSHANDDVRQLALQGKKNPEVDMTYALDQIAGRQKARVKIPSWAANDDIVYPPHLSMEQCSSEATARYKAQIAGKGERIVDLTAGFGVDMAFMSVNFAEAVHVEQQAALCAISSANYACLGLQHIKVVCNDGVAYLHQMEHADLIFIDPARRNEHGGRTYGIADCTPNVLELIDEMLEKADRVMIKLSPMLDWQKAVSDIGNVSEVHIVSVANECKELLLVVERKAQHLKVFCVNDGQVFSYSSNDEIRNFYQQPPNPQYLYEPNASVMKAGCFQLIAQRFGISQPDKNSHLFLSDQTIPDFPGRGFVIERVCTMNKRELKTGLAGITQANIAVRNFPLSVADLRKRLKLKDGGEVYIFATTSAEKGHLLLVCRKIS</sequence>
<accession>A0A1H3YBX1</accession>
<dbReference type="InterPro" id="IPR029063">
    <property type="entry name" value="SAM-dependent_MTases_sf"/>
</dbReference>
<dbReference type="InterPro" id="IPR054168">
    <property type="entry name" value="PG_1098_Fer"/>
</dbReference>
<dbReference type="Proteomes" id="UP000182257">
    <property type="component" value="Unassembled WGS sequence"/>
</dbReference>
<organism evidence="3 4">
    <name type="scientific">Xylanibacter ruminicola</name>
    <name type="common">Prevotella ruminicola</name>
    <dbReference type="NCBI Taxonomy" id="839"/>
    <lineage>
        <taxon>Bacteria</taxon>
        <taxon>Pseudomonadati</taxon>
        <taxon>Bacteroidota</taxon>
        <taxon>Bacteroidia</taxon>
        <taxon>Bacteroidales</taxon>
        <taxon>Prevotellaceae</taxon>
        <taxon>Xylanibacter</taxon>
    </lineage>
</organism>
<feature type="domain" description="THUMP-like" evidence="1">
    <location>
        <begin position="313"/>
        <end position="384"/>
    </location>
</feature>
<dbReference type="AlphaFoldDB" id="A0A1H3YBX1"/>
<gene>
    <name evidence="3" type="ORF">SAMN05216462_0588</name>
</gene>
<dbReference type="SUPFAM" id="SSF53335">
    <property type="entry name" value="S-adenosyl-L-methionine-dependent methyltransferases"/>
    <property type="match status" value="1"/>
</dbReference>
<evidence type="ECO:0000313" key="4">
    <source>
        <dbReference type="Proteomes" id="UP000182257"/>
    </source>
</evidence>
<dbReference type="InterPro" id="IPR041497">
    <property type="entry name" value="Thump-like"/>
</dbReference>
<dbReference type="EMBL" id="FNRF01000001">
    <property type="protein sequence ID" value="SEA09056.1"/>
    <property type="molecule type" value="Genomic_DNA"/>
</dbReference>
<evidence type="ECO:0000259" key="2">
    <source>
        <dbReference type="Pfam" id="PF22013"/>
    </source>
</evidence>
<dbReference type="RefSeq" id="WP_074760163.1">
    <property type="nucleotide sequence ID" value="NZ_FNRF01000001.1"/>
</dbReference>
<name>A0A1H3YBX1_XYLRU</name>
<proteinExistence type="predicted"/>
<evidence type="ECO:0000313" key="3">
    <source>
        <dbReference type="EMBL" id="SEA09056.1"/>
    </source>
</evidence>
<reference evidence="3 4" key="1">
    <citation type="submission" date="2016-10" db="EMBL/GenBank/DDBJ databases">
        <authorList>
            <person name="de Groot N.N."/>
        </authorList>
    </citation>
    <scope>NUCLEOTIDE SEQUENCE [LARGE SCALE GENOMIC DNA]</scope>
    <source>
        <strain evidence="3 4">D31d</strain>
    </source>
</reference>
<dbReference type="Gene3D" id="1.10.10.1110">
    <property type="entry name" value="Methyltransferase PG1098, N-terminal domain"/>
    <property type="match status" value="1"/>
</dbReference>
<dbReference type="Pfam" id="PF22013">
    <property type="entry name" value="PG_1098_Fer"/>
    <property type="match status" value="1"/>
</dbReference>
<dbReference type="OrthoDB" id="1000417at2"/>
<protein>
    <submittedName>
        <fullName evidence="3">Uncharacterized protein</fullName>
    </submittedName>
</protein>
<dbReference type="Pfam" id="PF18096">
    <property type="entry name" value="Thump_like"/>
    <property type="match status" value="1"/>
</dbReference>
<dbReference type="Gene3D" id="3.40.50.150">
    <property type="entry name" value="Vaccinia Virus protein VP39"/>
    <property type="match status" value="1"/>
</dbReference>
<evidence type="ECO:0000259" key="1">
    <source>
        <dbReference type="Pfam" id="PF18096"/>
    </source>
</evidence>